<feature type="signal peptide" evidence="2">
    <location>
        <begin position="1"/>
        <end position="20"/>
    </location>
</feature>
<accession>A0AAD3CPJ2</accession>
<reference evidence="3 4" key="1">
    <citation type="journal article" date="2021" name="Sci. Rep.">
        <title>The genome of the diatom Chaetoceros tenuissimus carries an ancient integrated fragment of an extant virus.</title>
        <authorList>
            <person name="Hongo Y."/>
            <person name="Kimura K."/>
            <person name="Takaki Y."/>
            <person name="Yoshida Y."/>
            <person name="Baba S."/>
            <person name="Kobayashi G."/>
            <person name="Nagasaki K."/>
            <person name="Hano T."/>
            <person name="Tomaru Y."/>
        </authorList>
    </citation>
    <scope>NUCLEOTIDE SEQUENCE [LARGE SCALE GENOMIC DNA]</scope>
    <source>
        <strain evidence="3 4">NIES-3715</strain>
    </source>
</reference>
<keyword evidence="1" id="KW-1133">Transmembrane helix</keyword>
<dbReference type="EMBL" id="BLLK01000038">
    <property type="protein sequence ID" value="GFH49793.1"/>
    <property type="molecule type" value="Genomic_DNA"/>
</dbReference>
<evidence type="ECO:0000256" key="2">
    <source>
        <dbReference type="SAM" id="SignalP"/>
    </source>
</evidence>
<dbReference type="Proteomes" id="UP001054902">
    <property type="component" value="Unassembled WGS sequence"/>
</dbReference>
<comment type="caution">
    <text evidence="3">The sequence shown here is derived from an EMBL/GenBank/DDBJ whole genome shotgun (WGS) entry which is preliminary data.</text>
</comment>
<keyword evidence="1" id="KW-0812">Transmembrane</keyword>
<evidence type="ECO:0000256" key="1">
    <source>
        <dbReference type="SAM" id="Phobius"/>
    </source>
</evidence>
<name>A0AAD3CPJ2_9STRA</name>
<keyword evidence="2" id="KW-0732">Signal</keyword>
<keyword evidence="4" id="KW-1185">Reference proteome</keyword>
<proteinExistence type="predicted"/>
<organism evidence="3 4">
    <name type="scientific">Chaetoceros tenuissimus</name>
    <dbReference type="NCBI Taxonomy" id="426638"/>
    <lineage>
        <taxon>Eukaryota</taxon>
        <taxon>Sar</taxon>
        <taxon>Stramenopiles</taxon>
        <taxon>Ochrophyta</taxon>
        <taxon>Bacillariophyta</taxon>
        <taxon>Coscinodiscophyceae</taxon>
        <taxon>Chaetocerotophycidae</taxon>
        <taxon>Chaetocerotales</taxon>
        <taxon>Chaetocerotaceae</taxon>
        <taxon>Chaetoceros</taxon>
    </lineage>
</organism>
<gene>
    <name evidence="3" type="ORF">CTEN210_06269</name>
</gene>
<protein>
    <submittedName>
        <fullName evidence="3">Uncharacterized protein</fullName>
    </submittedName>
</protein>
<evidence type="ECO:0000313" key="3">
    <source>
        <dbReference type="EMBL" id="GFH49793.1"/>
    </source>
</evidence>
<evidence type="ECO:0000313" key="4">
    <source>
        <dbReference type="Proteomes" id="UP001054902"/>
    </source>
</evidence>
<feature type="transmembrane region" description="Helical" evidence="1">
    <location>
        <begin position="235"/>
        <end position="254"/>
    </location>
</feature>
<sequence>MPSGKNCFLLLVACLAYANASTSSKEVYSSLLTAGRSSTLRSTGSVVSNNIYAEELSCSSEVDAAQVALELSYTYSIETLSGASLDKIITDIEGELLLKLADTVVYCSDDSHVEHINQDGFDRSQLGIVGINSKPEDTPSELSTCESSFNECNIIHGHVTLFLKHDHHPAALRHATRLAIKETIRSNFLSDRIEDLIATRYNGPHVAPKKNQEVGAVQTSGSDSSSTAMSAMNKVVIATLASCVVGIVAAFVLFKKVFNNSQNCFAACDGTGIDKNYIENAHFASPTRPGPLTIEDLPGDDEGEEMQVVQYDIANGLSVIEEGADDDQSSFANSYAGSYAMSSMSVVTSNSRHLDQSCDASVAMSVASEKTIPTSNRYSNRTPAFGEERNL</sequence>
<keyword evidence="1" id="KW-0472">Membrane</keyword>
<feature type="chain" id="PRO_5042166566" evidence="2">
    <location>
        <begin position="21"/>
        <end position="391"/>
    </location>
</feature>
<dbReference type="AlphaFoldDB" id="A0AAD3CPJ2"/>